<sequence>MKQEQETKRLLPLLMILLACFMTAAGICIYLLMGREPVRSGQLEYEANVVMGDIPGKSMEERQRELNSVVEEGMLSMSINVTPSGYAGGRDRAVNWLIENPSNQGKLIRVEITRDDTGELIYRTGAIRPGSYVESAEPLLEMPAGVYDCTAVFYAYKVETEELIGQAAVSVRLTLLERGEGESY</sequence>
<accession>G5IJ56</accession>
<dbReference type="RefSeq" id="WP_006781524.1">
    <property type="nucleotide sequence ID" value="NZ_CP040506.1"/>
</dbReference>
<protein>
    <submittedName>
        <fullName evidence="2">Uncharacterized protein</fullName>
    </submittedName>
</protein>
<dbReference type="PATRIC" id="fig|742737.3.peg.3512"/>
<evidence type="ECO:0000313" key="2">
    <source>
        <dbReference type="EMBL" id="EHI58476.1"/>
    </source>
</evidence>
<dbReference type="Proteomes" id="UP000005384">
    <property type="component" value="Unassembled WGS sequence"/>
</dbReference>
<dbReference type="OrthoDB" id="2087872at2"/>
<name>G5IJ56_9FIRM</name>
<gene>
    <name evidence="2" type="ORF">HMPREF9473_03534</name>
</gene>
<evidence type="ECO:0000256" key="1">
    <source>
        <dbReference type="SAM" id="Phobius"/>
    </source>
</evidence>
<proteinExistence type="predicted"/>
<reference evidence="2 3" key="1">
    <citation type="submission" date="2011-08" db="EMBL/GenBank/DDBJ databases">
        <title>The Genome Sequence of Clostridium hathewayi WAL-18680.</title>
        <authorList>
            <consortium name="The Broad Institute Genome Sequencing Platform"/>
            <person name="Earl A."/>
            <person name="Ward D."/>
            <person name="Feldgarden M."/>
            <person name="Gevers D."/>
            <person name="Finegold S.M."/>
            <person name="Summanen P.H."/>
            <person name="Molitoris D.R."/>
            <person name="Song M."/>
            <person name="Daigneault M."/>
            <person name="Allen-Vercoe E."/>
            <person name="Young S.K."/>
            <person name="Zeng Q."/>
            <person name="Gargeya S."/>
            <person name="Fitzgerald M."/>
            <person name="Haas B."/>
            <person name="Abouelleil A."/>
            <person name="Alvarado L."/>
            <person name="Arachchi H.M."/>
            <person name="Berlin A."/>
            <person name="Brown A."/>
            <person name="Chapman S.B."/>
            <person name="Chen Z."/>
            <person name="Dunbar C."/>
            <person name="Freedman E."/>
            <person name="Gearin G."/>
            <person name="Gellesch M."/>
            <person name="Goldberg J."/>
            <person name="Griggs A."/>
            <person name="Gujja S."/>
            <person name="Heiman D."/>
            <person name="Howarth C."/>
            <person name="Larson L."/>
            <person name="Lui A."/>
            <person name="MacDonald P.J.P."/>
            <person name="Montmayeur A."/>
            <person name="Murphy C."/>
            <person name="Neiman D."/>
            <person name="Pearson M."/>
            <person name="Priest M."/>
            <person name="Roberts A."/>
            <person name="Saif S."/>
            <person name="Shea T."/>
            <person name="Shenoy N."/>
            <person name="Sisk P."/>
            <person name="Stolte C."/>
            <person name="Sykes S."/>
            <person name="Wortman J."/>
            <person name="Nusbaum C."/>
            <person name="Birren B."/>
        </authorList>
    </citation>
    <scope>NUCLEOTIDE SEQUENCE [LARGE SCALE GENOMIC DNA]</scope>
    <source>
        <strain evidence="2 3">WAL-18680</strain>
    </source>
</reference>
<dbReference type="PROSITE" id="PS51257">
    <property type="entry name" value="PROKAR_LIPOPROTEIN"/>
    <property type="match status" value="1"/>
</dbReference>
<dbReference type="AlphaFoldDB" id="G5IJ56"/>
<dbReference type="HOGENOM" id="CLU_098580_1_0_9"/>
<keyword evidence="1" id="KW-0472">Membrane</keyword>
<organism evidence="2 3">
    <name type="scientific">Hungatella hathewayi WAL-18680</name>
    <dbReference type="NCBI Taxonomy" id="742737"/>
    <lineage>
        <taxon>Bacteria</taxon>
        <taxon>Bacillati</taxon>
        <taxon>Bacillota</taxon>
        <taxon>Clostridia</taxon>
        <taxon>Lachnospirales</taxon>
        <taxon>Lachnospiraceae</taxon>
        <taxon>Hungatella</taxon>
    </lineage>
</organism>
<keyword evidence="1" id="KW-0812">Transmembrane</keyword>
<comment type="caution">
    <text evidence="2">The sequence shown here is derived from an EMBL/GenBank/DDBJ whole genome shotgun (WGS) entry which is preliminary data.</text>
</comment>
<keyword evidence="3" id="KW-1185">Reference proteome</keyword>
<dbReference type="EMBL" id="ADLN01000097">
    <property type="protein sequence ID" value="EHI58476.1"/>
    <property type="molecule type" value="Genomic_DNA"/>
</dbReference>
<keyword evidence="1" id="KW-1133">Transmembrane helix</keyword>
<feature type="transmembrane region" description="Helical" evidence="1">
    <location>
        <begin position="12"/>
        <end position="33"/>
    </location>
</feature>
<evidence type="ECO:0000313" key="3">
    <source>
        <dbReference type="Proteomes" id="UP000005384"/>
    </source>
</evidence>